<dbReference type="Proteomes" id="UP000692954">
    <property type="component" value="Unassembled WGS sequence"/>
</dbReference>
<gene>
    <name evidence="1" type="ORF">PSON_ATCC_30995.1.T1480057</name>
</gene>
<dbReference type="AlphaFoldDB" id="A0A8S1RAK0"/>
<comment type="caution">
    <text evidence="1">The sequence shown here is derived from an EMBL/GenBank/DDBJ whole genome shotgun (WGS) entry which is preliminary data.</text>
</comment>
<name>A0A8S1RAK0_9CILI</name>
<evidence type="ECO:0000313" key="2">
    <source>
        <dbReference type="Proteomes" id="UP000692954"/>
    </source>
</evidence>
<sequence>MKSTYLIKDVIYEKNQERQQQFHRNKLKEILSQPLQLNSDVIMQKLKHKHEQIKLTQQFYTQEQNIEKSRIDKNLMLKLINRNNKSTNNVLQTTTRSINRSSKVNMYLQTINNENKSLATRIYSLPSVINSQRHQQDYENHKSDLKIMQRFHKQKQQTTQDVLNQQIQEILGKGFEGSKYQNLNFLRQIGKQNKFLFIIPLQMRLFSKFSNNRNNPPYFQVKAFNEQKYLGESKSLQLNDFLGSLTGLLVSQDLFTIKFTLNKIKQNEDIEIGHFQFTESASSIKTKRVRDNIEASINDPIECFLKKEINKEQVCVGLFEYQIIQFCYCVNQNQQLMKDKQSQPQYQIEIVQVSPQKSGQKSYSEMDKLQLD</sequence>
<proteinExistence type="predicted"/>
<protein>
    <submittedName>
        <fullName evidence="1">Uncharacterized protein</fullName>
    </submittedName>
</protein>
<reference evidence="1" key="1">
    <citation type="submission" date="2021-01" db="EMBL/GenBank/DDBJ databases">
        <authorList>
            <consortium name="Genoscope - CEA"/>
            <person name="William W."/>
        </authorList>
    </citation>
    <scope>NUCLEOTIDE SEQUENCE</scope>
</reference>
<evidence type="ECO:0000313" key="1">
    <source>
        <dbReference type="EMBL" id="CAD8123960.1"/>
    </source>
</evidence>
<accession>A0A8S1RAK0</accession>
<dbReference type="OrthoDB" id="298334at2759"/>
<organism evidence="1 2">
    <name type="scientific">Paramecium sonneborni</name>
    <dbReference type="NCBI Taxonomy" id="65129"/>
    <lineage>
        <taxon>Eukaryota</taxon>
        <taxon>Sar</taxon>
        <taxon>Alveolata</taxon>
        <taxon>Ciliophora</taxon>
        <taxon>Intramacronucleata</taxon>
        <taxon>Oligohymenophorea</taxon>
        <taxon>Peniculida</taxon>
        <taxon>Parameciidae</taxon>
        <taxon>Paramecium</taxon>
    </lineage>
</organism>
<dbReference type="EMBL" id="CAJJDN010000148">
    <property type="protein sequence ID" value="CAD8123960.1"/>
    <property type="molecule type" value="Genomic_DNA"/>
</dbReference>
<keyword evidence="2" id="KW-1185">Reference proteome</keyword>